<proteinExistence type="predicted"/>
<dbReference type="EMBL" id="JABFTP020000021">
    <property type="protein sequence ID" value="KAL3268381.1"/>
    <property type="molecule type" value="Genomic_DNA"/>
</dbReference>
<evidence type="ECO:0000256" key="1">
    <source>
        <dbReference type="SAM" id="MobiDB-lite"/>
    </source>
</evidence>
<sequence length="105" mass="11732">MSSLDLMNGSLRVRNGTHGKDQNFSKKMEVKGCPSVMSPETKRLLPPNTETVQTKPFPIRELLRTQELQPNFPQICSNPTFARLEVGQDDSTVIDFISVIHSSMG</sequence>
<evidence type="ECO:0000313" key="3">
    <source>
        <dbReference type="Proteomes" id="UP001516400"/>
    </source>
</evidence>
<organism evidence="2 3">
    <name type="scientific">Cryptolaemus montrouzieri</name>
    <dbReference type="NCBI Taxonomy" id="559131"/>
    <lineage>
        <taxon>Eukaryota</taxon>
        <taxon>Metazoa</taxon>
        <taxon>Ecdysozoa</taxon>
        <taxon>Arthropoda</taxon>
        <taxon>Hexapoda</taxon>
        <taxon>Insecta</taxon>
        <taxon>Pterygota</taxon>
        <taxon>Neoptera</taxon>
        <taxon>Endopterygota</taxon>
        <taxon>Coleoptera</taxon>
        <taxon>Polyphaga</taxon>
        <taxon>Cucujiformia</taxon>
        <taxon>Coccinelloidea</taxon>
        <taxon>Coccinellidae</taxon>
        <taxon>Scymninae</taxon>
        <taxon>Scymnini</taxon>
        <taxon>Cryptolaemus</taxon>
    </lineage>
</organism>
<reference evidence="2 3" key="1">
    <citation type="journal article" date="2021" name="BMC Biol.">
        <title>Horizontally acquired antibacterial genes associated with adaptive radiation of ladybird beetles.</title>
        <authorList>
            <person name="Li H.S."/>
            <person name="Tang X.F."/>
            <person name="Huang Y.H."/>
            <person name="Xu Z.Y."/>
            <person name="Chen M.L."/>
            <person name="Du X.Y."/>
            <person name="Qiu B.Y."/>
            <person name="Chen P.T."/>
            <person name="Zhang W."/>
            <person name="Slipinski A."/>
            <person name="Escalona H.E."/>
            <person name="Waterhouse R.M."/>
            <person name="Zwick A."/>
            <person name="Pang H."/>
        </authorList>
    </citation>
    <scope>NUCLEOTIDE SEQUENCE [LARGE SCALE GENOMIC DNA]</scope>
    <source>
        <strain evidence="2">SYSU2018</strain>
    </source>
</reference>
<dbReference type="Proteomes" id="UP001516400">
    <property type="component" value="Unassembled WGS sequence"/>
</dbReference>
<feature type="compositionally biased region" description="Basic and acidic residues" evidence="1">
    <location>
        <begin position="18"/>
        <end position="30"/>
    </location>
</feature>
<accession>A0ABD2MPP7</accession>
<gene>
    <name evidence="2" type="ORF">HHI36_007497</name>
</gene>
<dbReference type="AlphaFoldDB" id="A0ABD2MPP7"/>
<protein>
    <submittedName>
        <fullName evidence="2">Uncharacterized protein</fullName>
    </submittedName>
</protein>
<evidence type="ECO:0000313" key="2">
    <source>
        <dbReference type="EMBL" id="KAL3268381.1"/>
    </source>
</evidence>
<name>A0ABD2MPP7_9CUCU</name>
<comment type="caution">
    <text evidence="2">The sequence shown here is derived from an EMBL/GenBank/DDBJ whole genome shotgun (WGS) entry which is preliminary data.</text>
</comment>
<feature type="region of interest" description="Disordered" evidence="1">
    <location>
        <begin position="1"/>
        <end position="53"/>
    </location>
</feature>
<keyword evidence="3" id="KW-1185">Reference proteome</keyword>